<protein>
    <submittedName>
        <fullName evidence="1">Uncharacterized protein</fullName>
    </submittedName>
</protein>
<dbReference type="RefSeq" id="WP_179586417.1">
    <property type="nucleotide sequence ID" value="NZ_CP184479.1"/>
</dbReference>
<name>A0A7Y9LKL0_9BURK</name>
<comment type="caution">
    <text evidence="1">The sequence shown here is derived from an EMBL/GenBank/DDBJ whole genome shotgun (WGS) entry which is preliminary data.</text>
</comment>
<keyword evidence="2" id="KW-1185">Reference proteome</keyword>
<proteinExistence type="predicted"/>
<dbReference type="EMBL" id="JACBYR010000001">
    <property type="protein sequence ID" value="NYE83054.1"/>
    <property type="molecule type" value="Genomic_DNA"/>
</dbReference>
<evidence type="ECO:0000313" key="1">
    <source>
        <dbReference type="EMBL" id="NYE83054.1"/>
    </source>
</evidence>
<sequence>MNYVQESKLTDTLERELVRNELANGHAAPQPFAFVTKVAMAFISTMADLKSIARKQDVQYANG</sequence>
<gene>
    <name evidence="1" type="ORF">FHW18_002325</name>
</gene>
<accession>A0A7Y9LKL0</accession>
<dbReference type="Proteomes" id="UP000542125">
    <property type="component" value="Unassembled WGS sequence"/>
</dbReference>
<dbReference type="AlphaFoldDB" id="A0A7Y9LKL0"/>
<reference evidence="1 2" key="1">
    <citation type="submission" date="2020-07" db="EMBL/GenBank/DDBJ databases">
        <title>Genomic Encyclopedia of Type Strains, Phase IV (KMG-V): Genome sequencing to study the core and pangenomes of soil and plant-associated prokaryotes.</title>
        <authorList>
            <person name="Whitman W."/>
        </authorList>
    </citation>
    <scope>NUCLEOTIDE SEQUENCE [LARGE SCALE GENOMIC DNA]</scope>
    <source>
        <strain evidence="1 2">SAS40</strain>
    </source>
</reference>
<evidence type="ECO:0000313" key="2">
    <source>
        <dbReference type="Proteomes" id="UP000542125"/>
    </source>
</evidence>
<organism evidence="1 2">
    <name type="scientific">Pigmentiphaga litoralis</name>
    <dbReference type="NCBI Taxonomy" id="516702"/>
    <lineage>
        <taxon>Bacteria</taxon>
        <taxon>Pseudomonadati</taxon>
        <taxon>Pseudomonadota</taxon>
        <taxon>Betaproteobacteria</taxon>
        <taxon>Burkholderiales</taxon>
        <taxon>Alcaligenaceae</taxon>
        <taxon>Pigmentiphaga</taxon>
    </lineage>
</organism>